<keyword evidence="3" id="KW-1185">Reference proteome</keyword>
<protein>
    <submittedName>
        <fullName evidence="2">Septal ring factor EnvC (AmiA/AmiB activator)</fullName>
    </submittedName>
</protein>
<feature type="region of interest" description="Disordered" evidence="1">
    <location>
        <begin position="136"/>
        <end position="157"/>
    </location>
</feature>
<dbReference type="EMBL" id="JACHKA010000001">
    <property type="protein sequence ID" value="MBB5985032.1"/>
    <property type="molecule type" value="Genomic_DNA"/>
</dbReference>
<evidence type="ECO:0000313" key="2">
    <source>
        <dbReference type="EMBL" id="MBB5985032.1"/>
    </source>
</evidence>
<evidence type="ECO:0000256" key="1">
    <source>
        <dbReference type="SAM" id="MobiDB-lite"/>
    </source>
</evidence>
<comment type="caution">
    <text evidence="2">The sequence shown here is derived from an EMBL/GenBank/DDBJ whole genome shotgun (WGS) entry which is preliminary data.</text>
</comment>
<reference evidence="2 3" key="1">
    <citation type="submission" date="2020-08" db="EMBL/GenBank/DDBJ databases">
        <title>Exploring microbial biodiversity for novel pathways involved in the catabolism of aromatic compounds derived from lignin.</title>
        <authorList>
            <person name="Elkins J."/>
        </authorList>
    </citation>
    <scope>NUCLEOTIDE SEQUENCE [LARGE SCALE GENOMIC DNA]</scope>
    <source>
        <strain evidence="2 3">B1D3A</strain>
    </source>
</reference>
<dbReference type="RefSeq" id="WP_184150885.1">
    <property type="nucleotide sequence ID" value="NZ_JACHKA010000001.1"/>
</dbReference>
<feature type="region of interest" description="Disordered" evidence="1">
    <location>
        <begin position="81"/>
        <end position="101"/>
    </location>
</feature>
<name>A0ABR6NCN0_9SPHN</name>
<evidence type="ECO:0000313" key="3">
    <source>
        <dbReference type="Proteomes" id="UP001138540"/>
    </source>
</evidence>
<feature type="region of interest" description="Disordered" evidence="1">
    <location>
        <begin position="283"/>
        <end position="304"/>
    </location>
</feature>
<dbReference type="Proteomes" id="UP001138540">
    <property type="component" value="Unassembled WGS sequence"/>
</dbReference>
<dbReference type="SUPFAM" id="SSF57997">
    <property type="entry name" value="Tropomyosin"/>
    <property type="match status" value="1"/>
</dbReference>
<organism evidence="2 3">
    <name type="scientific">Sphingobium lignivorans</name>
    <dbReference type="NCBI Taxonomy" id="2735886"/>
    <lineage>
        <taxon>Bacteria</taxon>
        <taxon>Pseudomonadati</taxon>
        <taxon>Pseudomonadota</taxon>
        <taxon>Alphaproteobacteria</taxon>
        <taxon>Sphingomonadales</taxon>
        <taxon>Sphingomonadaceae</taxon>
        <taxon>Sphingobium</taxon>
    </lineage>
</organism>
<proteinExistence type="predicted"/>
<sequence>MNTVASGGPESLSQRIKTLEGLIHQQKEFIDHTSMVWHGLLETEKARSRQNEDIRISLESRLAEMETDRAHREGELAKLREKLDEDRARQKSMENAAREERERVTTKLAALETDLAEKLDMLKHLTTRLAAEEARSAQLQNEKNEQQQHTAKAEALLDDSRSQVKKLEQDIARAENILRQRQEEIEQTLSLLTAHRDRVSSLERELKEAEEREAVLEAKLGDANGWIFKLAEQRADHQSQLSSLARDRDAKSRELGAAKAQLQRLNNQIDLLTSKNAALSEAVEKAAAQPAPTSSSPAAAPPYQSALMDPVKHRDKSMLMKRLASAGALLPETDAEPAEALTAPALPRMRVEAGSPNGAPQRLGVQAIPARQPMPMVVQTRNLETERLLRETREQMEWLRQLAVFALDKPGKWWWRFMPLRWQRKRQNEKLQQSGLFDGDGYLSRYPDVAAAGIAPLRHYLMHGMLEARER</sequence>
<accession>A0ABR6NCN0</accession>
<gene>
    <name evidence="2" type="ORF">HNP60_001006</name>
</gene>